<dbReference type="Proteomes" id="UP001246858">
    <property type="component" value="Unassembled WGS sequence"/>
</dbReference>
<name>A0ACC6KVB1_9SPHI</name>
<dbReference type="EMBL" id="JAVDTF010000001">
    <property type="protein sequence ID" value="MDR6783090.1"/>
    <property type="molecule type" value="Genomic_DNA"/>
</dbReference>
<sequence length="44" mass="5067">MNGFAVAADIWIGQRIRKDLSMLIRGNYDGDMINRFNKPAREVI</sequence>
<reference evidence="1" key="1">
    <citation type="submission" date="2023-07" db="EMBL/GenBank/DDBJ databases">
        <title>Sorghum-associated microbial communities from plants grown in Nebraska, USA.</title>
        <authorList>
            <person name="Schachtman D."/>
        </authorList>
    </citation>
    <scope>NUCLEOTIDE SEQUENCE</scope>
    <source>
        <strain evidence="1">2697</strain>
    </source>
</reference>
<evidence type="ECO:0000313" key="2">
    <source>
        <dbReference type="Proteomes" id="UP001246858"/>
    </source>
</evidence>
<evidence type="ECO:0000313" key="1">
    <source>
        <dbReference type="EMBL" id="MDR6783090.1"/>
    </source>
</evidence>
<comment type="caution">
    <text evidence="1">The sequence shown here is derived from an EMBL/GenBank/DDBJ whole genome shotgun (WGS) entry which is preliminary data.</text>
</comment>
<accession>A0ACC6KVB1</accession>
<organism evidence="1 2">
    <name type="scientific">Pedobacter africanus</name>
    <dbReference type="NCBI Taxonomy" id="151894"/>
    <lineage>
        <taxon>Bacteria</taxon>
        <taxon>Pseudomonadati</taxon>
        <taxon>Bacteroidota</taxon>
        <taxon>Sphingobacteriia</taxon>
        <taxon>Sphingobacteriales</taxon>
        <taxon>Sphingobacteriaceae</taxon>
        <taxon>Pedobacter</taxon>
    </lineage>
</organism>
<gene>
    <name evidence="1" type="ORF">J2X78_001642</name>
</gene>
<proteinExistence type="predicted"/>
<keyword evidence="2" id="KW-1185">Reference proteome</keyword>
<protein>
    <submittedName>
        <fullName evidence="1">Uncharacterized protein</fullName>
    </submittedName>
</protein>